<feature type="signal peptide" evidence="2">
    <location>
        <begin position="1"/>
        <end position="31"/>
    </location>
</feature>
<feature type="region of interest" description="Disordered" evidence="1">
    <location>
        <begin position="36"/>
        <end position="63"/>
    </location>
</feature>
<feature type="compositionally biased region" description="Low complexity" evidence="1">
    <location>
        <begin position="43"/>
        <end position="53"/>
    </location>
</feature>
<comment type="caution">
    <text evidence="3">The sequence shown here is derived from an EMBL/GenBank/DDBJ whole genome shotgun (WGS) entry which is preliminary data.</text>
</comment>
<evidence type="ECO:0000313" key="4">
    <source>
        <dbReference type="Proteomes" id="UP000031599"/>
    </source>
</evidence>
<dbReference type="AlphaFoldDB" id="A0A0C2CWX8"/>
<accession>A0A0C2CWX8</accession>
<dbReference type="EMBL" id="JMCC02000135">
    <property type="protein sequence ID" value="KIG12357.1"/>
    <property type="molecule type" value="Genomic_DNA"/>
</dbReference>
<gene>
    <name evidence="3" type="ORF">DB30_01548</name>
</gene>
<protein>
    <recommendedName>
        <fullName evidence="5">Lipoprotein</fullName>
    </recommendedName>
</protein>
<name>A0A0C2CWX8_9BACT</name>
<organism evidence="3 4">
    <name type="scientific">Enhygromyxa salina</name>
    <dbReference type="NCBI Taxonomy" id="215803"/>
    <lineage>
        <taxon>Bacteria</taxon>
        <taxon>Pseudomonadati</taxon>
        <taxon>Myxococcota</taxon>
        <taxon>Polyangia</taxon>
        <taxon>Nannocystales</taxon>
        <taxon>Nannocystaceae</taxon>
        <taxon>Enhygromyxa</taxon>
    </lineage>
</organism>
<evidence type="ECO:0000313" key="3">
    <source>
        <dbReference type="EMBL" id="KIG12357.1"/>
    </source>
</evidence>
<sequence>MPMLTLLHTRSRQVIVAGLACALSLSACAPARDQTDQVAQADPASAKQQAPKTAQPPSPATAQPEYAITTSKTMPEQAPLDLGLSDADYWDDPFKTRLELENQLLDDEASVLVIGAPKLASFQQRETLPLVVLRVGQQDAMARLPFRRTALVVAVELTTNTTYANLAVIEDIVEPPVYDGPPLEGMSGEAWLIDLRKQLELPWARGDLLVSVIMRDTMTHRVRVGLRKGGYEDPAVAEYLAQADGEPKPAQIWPAPLAKDDGRGLPTYREHADSPAIPAQAGISLAVPRVVPRSQHMRAVVRGSFRLPSLARHRAPADADHTVTVPITLVLTGSDIAAPFVFPLVVPSYDAVKPDGGSEVTGYFSVDLQQLGNLDAIDQTYFIYAFSGEVVTGPAPMALVTR</sequence>
<evidence type="ECO:0008006" key="5">
    <source>
        <dbReference type="Google" id="ProtNLM"/>
    </source>
</evidence>
<evidence type="ECO:0000256" key="2">
    <source>
        <dbReference type="SAM" id="SignalP"/>
    </source>
</evidence>
<keyword evidence="2" id="KW-0732">Signal</keyword>
<feature type="chain" id="PRO_5002147465" description="Lipoprotein" evidence="2">
    <location>
        <begin position="32"/>
        <end position="402"/>
    </location>
</feature>
<dbReference type="Proteomes" id="UP000031599">
    <property type="component" value="Unassembled WGS sequence"/>
</dbReference>
<reference evidence="3 4" key="1">
    <citation type="submission" date="2014-12" db="EMBL/GenBank/DDBJ databases">
        <title>Genome assembly of Enhygromyxa salina DSM 15201.</title>
        <authorList>
            <person name="Sharma G."/>
            <person name="Subramanian S."/>
        </authorList>
    </citation>
    <scope>NUCLEOTIDE SEQUENCE [LARGE SCALE GENOMIC DNA]</scope>
    <source>
        <strain evidence="3 4">DSM 15201</strain>
    </source>
</reference>
<evidence type="ECO:0000256" key="1">
    <source>
        <dbReference type="SAM" id="MobiDB-lite"/>
    </source>
</evidence>
<proteinExistence type="predicted"/>